<dbReference type="PROSITE" id="PS00211">
    <property type="entry name" value="ABC_TRANSPORTER_1"/>
    <property type="match status" value="1"/>
</dbReference>
<evidence type="ECO:0000313" key="6">
    <source>
        <dbReference type="EMBL" id="MCO5959662.1"/>
    </source>
</evidence>
<evidence type="ECO:0000256" key="2">
    <source>
        <dbReference type="ARBA" id="ARBA00022448"/>
    </source>
</evidence>
<evidence type="ECO:0000256" key="4">
    <source>
        <dbReference type="ARBA" id="ARBA00022840"/>
    </source>
</evidence>
<comment type="similarity">
    <text evidence="1">Belongs to the ABC transporter superfamily.</text>
</comment>
<name>A0AAJ1F959_9HYPH</name>
<dbReference type="Gene3D" id="3.40.50.300">
    <property type="entry name" value="P-loop containing nucleotide triphosphate hydrolases"/>
    <property type="match status" value="1"/>
</dbReference>
<dbReference type="InterPro" id="IPR003593">
    <property type="entry name" value="AAA+_ATPase"/>
</dbReference>
<evidence type="ECO:0000256" key="1">
    <source>
        <dbReference type="ARBA" id="ARBA00005417"/>
    </source>
</evidence>
<evidence type="ECO:0000256" key="3">
    <source>
        <dbReference type="ARBA" id="ARBA00022741"/>
    </source>
</evidence>
<protein>
    <submittedName>
        <fullName evidence="6">ABC transporter ATP-binding protein</fullName>
    </submittedName>
</protein>
<dbReference type="AlphaFoldDB" id="A0AAJ1F959"/>
<feature type="domain" description="ABC transporter" evidence="5">
    <location>
        <begin position="2"/>
        <end position="227"/>
    </location>
</feature>
<accession>A0AAJ1F959</accession>
<dbReference type="EMBL" id="JAMXLX010000010">
    <property type="protein sequence ID" value="MCO5959662.1"/>
    <property type="molecule type" value="Genomic_DNA"/>
</dbReference>
<sequence>MLELSNIGKHYDVAGRRVSALSAIDLTLERGSFTAIVGRSGCGKTTLLRIMAGLGSPNTGEIRHDGKAPRIGVVFQEARLMPWLDVSANIALGLRNRLDRRSIEERVSAILEVTGLAGFRRAMPSQLSGGMAQRVALARALVMEPDLLLMDEPFAALDAFTRRSMQNELVSLWQARKPTIVFVTHDVEEAVMLGETVIELSAGRIVGRQAIDIAYPRDPTGVDEALCRRAILARLLSPAQPD</sequence>
<dbReference type="GO" id="GO:0016887">
    <property type="term" value="F:ATP hydrolysis activity"/>
    <property type="evidence" value="ECO:0007669"/>
    <property type="project" value="InterPro"/>
</dbReference>
<dbReference type="PANTHER" id="PTHR42788:SF19">
    <property type="entry name" value="ALIPHATIC SULFONATES IMPORT ATP-BINDING PROTEIN SSUB 2"/>
    <property type="match status" value="1"/>
</dbReference>
<keyword evidence="3" id="KW-0547">Nucleotide-binding</keyword>
<dbReference type="InterPro" id="IPR003439">
    <property type="entry name" value="ABC_transporter-like_ATP-bd"/>
</dbReference>
<evidence type="ECO:0000313" key="7">
    <source>
        <dbReference type="Proteomes" id="UP001155380"/>
    </source>
</evidence>
<comment type="caution">
    <text evidence="6">The sequence shown here is derived from an EMBL/GenBank/DDBJ whole genome shotgun (WGS) entry which is preliminary data.</text>
</comment>
<evidence type="ECO:0000259" key="5">
    <source>
        <dbReference type="PROSITE" id="PS50893"/>
    </source>
</evidence>
<dbReference type="RefSeq" id="WP_250913148.1">
    <property type="nucleotide sequence ID" value="NZ_JAMXLX010000010.1"/>
</dbReference>
<dbReference type="PANTHER" id="PTHR42788">
    <property type="entry name" value="TAURINE IMPORT ATP-BINDING PROTEIN-RELATED"/>
    <property type="match status" value="1"/>
</dbReference>
<dbReference type="Pfam" id="PF00005">
    <property type="entry name" value="ABC_tran"/>
    <property type="match status" value="1"/>
</dbReference>
<keyword evidence="2" id="KW-0813">Transport</keyword>
<dbReference type="CDD" id="cd03293">
    <property type="entry name" value="ABC_NrtD_SsuB_transporters"/>
    <property type="match status" value="1"/>
</dbReference>
<proteinExistence type="inferred from homology"/>
<reference evidence="6" key="1">
    <citation type="submission" date="2022-06" db="EMBL/GenBank/DDBJ databases">
        <authorList>
            <person name="Sun Q."/>
        </authorList>
    </citation>
    <scope>NUCLEOTIDE SEQUENCE</scope>
    <source>
        <strain evidence="6">S101</strain>
    </source>
</reference>
<dbReference type="PROSITE" id="PS50893">
    <property type="entry name" value="ABC_TRANSPORTER_2"/>
    <property type="match status" value="1"/>
</dbReference>
<organism evidence="6 7">
    <name type="scientific">Ciceribacter sichuanensis</name>
    <dbReference type="NCBI Taxonomy" id="2949647"/>
    <lineage>
        <taxon>Bacteria</taxon>
        <taxon>Pseudomonadati</taxon>
        <taxon>Pseudomonadota</taxon>
        <taxon>Alphaproteobacteria</taxon>
        <taxon>Hyphomicrobiales</taxon>
        <taxon>Rhizobiaceae</taxon>
        <taxon>Ciceribacter</taxon>
    </lineage>
</organism>
<dbReference type="InterPro" id="IPR050166">
    <property type="entry name" value="ABC_transporter_ATP-bind"/>
</dbReference>
<dbReference type="Proteomes" id="UP001155380">
    <property type="component" value="Unassembled WGS sequence"/>
</dbReference>
<gene>
    <name evidence="6" type="ORF">NBH21_23070</name>
</gene>
<dbReference type="SUPFAM" id="SSF52540">
    <property type="entry name" value="P-loop containing nucleoside triphosphate hydrolases"/>
    <property type="match status" value="1"/>
</dbReference>
<dbReference type="GO" id="GO:0005524">
    <property type="term" value="F:ATP binding"/>
    <property type="evidence" value="ECO:0007669"/>
    <property type="project" value="UniProtKB-KW"/>
</dbReference>
<dbReference type="SMART" id="SM00382">
    <property type="entry name" value="AAA"/>
    <property type="match status" value="1"/>
</dbReference>
<dbReference type="InterPro" id="IPR017871">
    <property type="entry name" value="ABC_transporter-like_CS"/>
</dbReference>
<keyword evidence="4 6" id="KW-0067">ATP-binding</keyword>
<dbReference type="InterPro" id="IPR027417">
    <property type="entry name" value="P-loop_NTPase"/>
</dbReference>